<feature type="region of interest" description="Disordered" evidence="1">
    <location>
        <begin position="63"/>
        <end position="102"/>
    </location>
</feature>
<evidence type="ECO:0000313" key="3">
    <source>
        <dbReference type="Proteomes" id="UP000886998"/>
    </source>
</evidence>
<accession>A0A8X6X2U6</accession>
<keyword evidence="3" id="KW-1185">Reference proteome</keyword>
<dbReference type="Proteomes" id="UP000886998">
    <property type="component" value="Unassembled WGS sequence"/>
</dbReference>
<comment type="caution">
    <text evidence="2">The sequence shown here is derived from an EMBL/GenBank/DDBJ whole genome shotgun (WGS) entry which is preliminary data.</text>
</comment>
<reference evidence="2" key="1">
    <citation type="submission" date="2020-08" db="EMBL/GenBank/DDBJ databases">
        <title>Multicomponent nature underlies the extraordinary mechanical properties of spider dragline silk.</title>
        <authorList>
            <person name="Kono N."/>
            <person name="Nakamura H."/>
            <person name="Mori M."/>
            <person name="Yoshida Y."/>
            <person name="Ohtoshi R."/>
            <person name="Malay A.D."/>
            <person name="Moran D.A.P."/>
            <person name="Tomita M."/>
            <person name="Numata K."/>
            <person name="Arakawa K."/>
        </authorList>
    </citation>
    <scope>NUCLEOTIDE SEQUENCE</scope>
</reference>
<dbReference type="AlphaFoldDB" id="A0A8X6X2U6"/>
<feature type="non-terminal residue" evidence="2">
    <location>
        <position position="216"/>
    </location>
</feature>
<protein>
    <submittedName>
        <fullName evidence="2">Uncharacterized protein</fullName>
    </submittedName>
</protein>
<sequence length="216" mass="24414">MLCPFLEHCIRSEKEFPDLADDATLAAFQKDYDDLVSLKEHKMGELALFLSCPVLDCPDSQISSSNLNDHSKNNVKKHARKASQENKRSSNATPVPSDGFASPKKFAKKIKLTDSTTGPSQPITLENKFSNLVGEETKDNTPISNQAMVPNAPPKIPPIMFRHKKENYKSIIKDLNKDFPNSNVKLSGEYLKIYTSNSEEHRTMTAYLDEKREEFY</sequence>
<dbReference type="EMBL" id="BMAV01005131">
    <property type="protein sequence ID" value="GFY45938.1"/>
    <property type="molecule type" value="Genomic_DNA"/>
</dbReference>
<proteinExistence type="predicted"/>
<organism evidence="2 3">
    <name type="scientific">Trichonephila inaurata madagascariensis</name>
    <dbReference type="NCBI Taxonomy" id="2747483"/>
    <lineage>
        <taxon>Eukaryota</taxon>
        <taxon>Metazoa</taxon>
        <taxon>Ecdysozoa</taxon>
        <taxon>Arthropoda</taxon>
        <taxon>Chelicerata</taxon>
        <taxon>Arachnida</taxon>
        <taxon>Araneae</taxon>
        <taxon>Araneomorphae</taxon>
        <taxon>Entelegynae</taxon>
        <taxon>Araneoidea</taxon>
        <taxon>Nephilidae</taxon>
        <taxon>Trichonephila</taxon>
        <taxon>Trichonephila inaurata</taxon>
    </lineage>
</organism>
<name>A0A8X6X2U6_9ARAC</name>
<dbReference type="OrthoDB" id="8123891at2759"/>
<gene>
    <name evidence="2" type="ORF">TNIN_205931</name>
</gene>
<evidence type="ECO:0000256" key="1">
    <source>
        <dbReference type="SAM" id="MobiDB-lite"/>
    </source>
</evidence>
<evidence type="ECO:0000313" key="2">
    <source>
        <dbReference type="EMBL" id="GFY45938.1"/>
    </source>
</evidence>